<name>A0A5D0EMR0_AGGAC</name>
<dbReference type="EMBL" id="VSED01000029">
    <property type="protein sequence ID" value="TYA38330.1"/>
    <property type="molecule type" value="Genomic_DNA"/>
</dbReference>
<evidence type="ECO:0000256" key="1">
    <source>
        <dbReference type="SAM" id="Phobius"/>
    </source>
</evidence>
<dbReference type="Proteomes" id="UP000072236">
    <property type="component" value="Chromosome"/>
</dbReference>
<evidence type="ECO:0000313" key="6">
    <source>
        <dbReference type="Proteomes" id="UP000226080"/>
    </source>
</evidence>
<protein>
    <submittedName>
        <fullName evidence="4">Uncharacterized protein</fullName>
    </submittedName>
</protein>
<feature type="transmembrane region" description="Helical" evidence="1">
    <location>
        <begin position="93"/>
        <end position="111"/>
    </location>
</feature>
<proteinExistence type="predicted"/>
<sequence>MLKTLSKLISSSISMAFLVVLGWSVAYGYGWGQSYFYGFPWWYVDVGTGNVARSFGYVIWVSIILLATYLVGLFGLKKARPFMTDYCMNLLRTYILCNVFFIPVILGYILTVGKVNYLFAIFYIGITFIFTLLFKNYIHKHIGTISINTTLAFLYKNKIYVMLATYCYFVICAFIVGYSRPHFKTVFDSLEIEGKAYYVLAKYSDTFILAKSTRATNDSFYLYKMNINFLCRVRVVNTHNALIQPD</sequence>
<dbReference type="OrthoDB" id="6629833at2"/>
<evidence type="ECO:0000313" key="2">
    <source>
        <dbReference type="EMBL" id="AMQ93190.1"/>
    </source>
</evidence>
<feature type="transmembrane region" description="Helical" evidence="1">
    <location>
        <begin position="51"/>
        <end position="72"/>
    </location>
</feature>
<dbReference type="Proteomes" id="UP000323012">
    <property type="component" value="Unassembled WGS sequence"/>
</dbReference>
<dbReference type="Proteomes" id="UP000226080">
    <property type="component" value="Unassembled WGS sequence"/>
</dbReference>
<reference evidence="4 7" key="3">
    <citation type="submission" date="2019-08" db="EMBL/GenBank/DDBJ databases">
        <title>Whole genome sequencing of Aggregatibacter actinomycetemcomitans cultured from blood stream infections in Denmark reveals a novel phylogenetic lineage expressing serotype a membrane O polysaccharide.</title>
        <authorList>
            <person name="Nedergaard S."/>
            <person name="Kobel C.M."/>
            <person name="Nielsen M.B."/>
            <person name="Moeller R.T."/>
            <person name="Jensen A.B."/>
            <person name="Noerskov-Lauritsen N."/>
        </authorList>
    </citation>
    <scope>NUCLEOTIDE SEQUENCE [LARGE SCALE GENOMIC DNA]</scope>
    <source>
        <strain evidence="4 7">PN_563</strain>
    </source>
</reference>
<dbReference type="RefSeq" id="WP_005538250.1">
    <property type="nucleotide sequence ID" value="NZ_CP012959.1"/>
</dbReference>
<keyword evidence="1" id="KW-1133">Transmembrane helix</keyword>
<evidence type="ECO:0000313" key="5">
    <source>
        <dbReference type="Proteomes" id="UP000072236"/>
    </source>
</evidence>
<dbReference type="AlphaFoldDB" id="A0A5D0EMR0"/>
<evidence type="ECO:0000313" key="7">
    <source>
        <dbReference type="Proteomes" id="UP000323012"/>
    </source>
</evidence>
<keyword evidence="6" id="KW-1185">Reference proteome</keyword>
<dbReference type="EMBL" id="CP012959">
    <property type="protein sequence ID" value="AMQ93190.1"/>
    <property type="molecule type" value="Genomic_DNA"/>
</dbReference>
<feature type="transmembrane region" description="Helical" evidence="1">
    <location>
        <begin position="12"/>
        <end position="31"/>
    </location>
</feature>
<feature type="transmembrane region" description="Helical" evidence="1">
    <location>
        <begin position="159"/>
        <end position="178"/>
    </location>
</feature>
<organism evidence="4 7">
    <name type="scientific">Aggregatibacter actinomycetemcomitans</name>
    <name type="common">Actinobacillus actinomycetemcomitans</name>
    <name type="synonym">Haemophilus actinomycetemcomitans</name>
    <dbReference type="NCBI Taxonomy" id="714"/>
    <lineage>
        <taxon>Bacteria</taxon>
        <taxon>Pseudomonadati</taxon>
        <taxon>Pseudomonadota</taxon>
        <taxon>Gammaproteobacteria</taxon>
        <taxon>Pasteurellales</taxon>
        <taxon>Pasteurellaceae</taxon>
        <taxon>Aggregatibacter</taxon>
    </lineage>
</organism>
<feature type="transmembrane region" description="Helical" evidence="1">
    <location>
        <begin position="117"/>
        <end position="138"/>
    </location>
</feature>
<keyword evidence="1" id="KW-0472">Membrane</keyword>
<keyword evidence="1" id="KW-0812">Transmembrane</keyword>
<dbReference type="KEGG" id="aact:ACT75_00920"/>
<gene>
    <name evidence="2" type="ORF">ACT75_00920</name>
    <name evidence="3" type="ORF">CQR80_02430</name>
    <name evidence="4" type="ORF">FXB79_09325</name>
</gene>
<reference evidence="3 6" key="2">
    <citation type="submission" date="2017-10" db="EMBL/GenBank/DDBJ databases">
        <title>Draft genome sequences of Aggregatibacter actinomycetemcomitans strains 310a and 310b.</title>
        <authorList>
            <person name="May A.C."/>
            <person name="Ohta H."/>
            <person name="Maeda H."/>
            <person name="Kokeguchi S."/>
            <person name="Cugini C."/>
        </authorList>
    </citation>
    <scope>NUCLEOTIDE SEQUENCE [LARGE SCALE GENOMIC DNA]</scope>
    <source>
        <strain evidence="3 6">310b</strain>
    </source>
</reference>
<evidence type="ECO:0000313" key="3">
    <source>
        <dbReference type="EMBL" id="PHO21316.1"/>
    </source>
</evidence>
<evidence type="ECO:0000313" key="4">
    <source>
        <dbReference type="EMBL" id="TYA38330.1"/>
    </source>
</evidence>
<accession>A0A5D0EMR0</accession>
<dbReference type="EMBL" id="PCGW01000003">
    <property type="protein sequence ID" value="PHO21316.1"/>
    <property type="molecule type" value="Genomic_DNA"/>
</dbReference>
<reference evidence="2 5" key="1">
    <citation type="submission" date="2015-10" db="EMBL/GenBank/DDBJ databases">
        <title>Tn-seq of a polymicrobial infection.</title>
        <authorList>
            <person name="Stacy A."/>
            <person name="Rumbaugh K.P."/>
            <person name="Whiteley M."/>
        </authorList>
    </citation>
    <scope>NUCLEOTIDE SEQUENCE [LARGE SCALE GENOMIC DNA]</scope>
    <source>
        <strain evidence="2 5">624</strain>
    </source>
</reference>